<protein>
    <submittedName>
        <fullName evidence="2">Uncharacterized protein</fullName>
    </submittedName>
</protein>
<name>A0ABT9FHV8_9GAMM</name>
<feature type="transmembrane region" description="Helical" evidence="1">
    <location>
        <begin position="283"/>
        <end position="303"/>
    </location>
</feature>
<sequence length="421" mass="47333">MASTARGMIDVFLKSADWKFFQYIIVLRVVLLSFFTLIMMSSGVSEELVLLCLFVYLFLSTIYVSLVKQLYASFPQLTKSVSLVVASLILFAYTYVSAFSIELSALMYITAVSILVGLCDLCTSDCNLSIQNGASKLGFDSVLALSLSSFICAILIAFSYPVFGYLADLDVSFMIYFVAALLLLLPFLFNNGAGHVSENVSIYRSADKLPLGVYLQFILSPLFTVVAYMGRLYIFPLFFIAAVQSYGFDGSVFKWLGVFFAFIMLFALFSKRLVNGFSLGGEASMLFGFVSGVFSWMVIAYLYQSDHSVLNLCIATFFYMFFDITSKFWNAGYMSSLYQLAELNSKDSESININHRVYFTKHAQFSKLCIAVGFLLFYVFYGVVSPPDLMNVFCCIAIMYAVFYVFITKKKSHRLFSVRES</sequence>
<gene>
    <name evidence="2" type="ORF">Q8W34_17170</name>
</gene>
<feature type="transmembrane region" description="Helical" evidence="1">
    <location>
        <begin position="173"/>
        <end position="190"/>
    </location>
</feature>
<feature type="transmembrane region" description="Helical" evidence="1">
    <location>
        <begin position="389"/>
        <end position="407"/>
    </location>
</feature>
<dbReference type="Proteomes" id="UP001177212">
    <property type="component" value="Unassembled WGS sequence"/>
</dbReference>
<evidence type="ECO:0000313" key="2">
    <source>
        <dbReference type="EMBL" id="MDP2566380.1"/>
    </source>
</evidence>
<dbReference type="EMBL" id="JAUYVT010000020">
    <property type="protein sequence ID" value="MDP2566380.1"/>
    <property type="molecule type" value="Genomic_DNA"/>
</dbReference>
<feature type="transmembrane region" description="Helical" evidence="1">
    <location>
        <begin position="309"/>
        <end position="329"/>
    </location>
</feature>
<keyword evidence="1" id="KW-0812">Transmembrane</keyword>
<evidence type="ECO:0000256" key="1">
    <source>
        <dbReference type="SAM" id="Phobius"/>
    </source>
</evidence>
<comment type="caution">
    <text evidence="2">The sequence shown here is derived from an EMBL/GenBank/DDBJ whole genome shotgun (WGS) entry which is preliminary data.</text>
</comment>
<feature type="transmembrane region" description="Helical" evidence="1">
    <location>
        <begin position="252"/>
        <end position="271"/>
    </location>
</feature>
<proteinExistence type="predicted"/>
<dbReference type="RefSeq" id="WP_305472992.1">
    <property type="nucleotide sequence ID" value="NZ_JAUYVT010000020.1"/>
</dbReference>
<keyword evidence="1" id="KW-0472">Membrane</keyword>
<feature type="transmembrane region" description="Helical" evidence="1">
    <location>
        <begin position="211"/>
        <end position="240"/>
    </location>
</feature>
<feature type="transmembrane region" description="Helical" evidence="1">
    <location>
        <begin position="48"/>
        <end position="68"/>
    </location>
</feature>
<keyword evidence="3" id="KW-1185">Reference proteome</keyword>
<accession>A0ABT9FHV8</accession>
<organism evidence="2 3">
    <name type="scientific">Pseudoalteromonas marina</name>
    <dbReference type="NCBI Taxonomy" id="267375"/>
    <lineage>
        <taxon>Bacteria</taxon>
        <taxon>Pseudomonadati</taxon>
        <taxon>Pseudomonadota</taxon>
        <taxon>Gammaproteobacteria</taxon>
        <taxon>Alteromonadales</taxon>
        <taxon>Pseudoalteromonadaceae</taxon>
        <taxon>Pseudoalteromonas</taxon>
    </lineage>
</organism>
<evidence type="ECO:0000313" key="3">
    <source>
        <dbReference type="Proteomes" id="UP001177212"/>
    </source>
</evidence>
<keyword evidence="1" id="KW-1133">Transmembrane helix</keyword>
<feature type="transmembrane region" description="Helical" evidence="1">
    <location>
        <begin position="142"/>
        <end position="167"/>
    </location>
</feature>
<reference evidence="2" key="1">
    <citation type="submission" date="2023-07" db="EMBL/GenBank/DDBJ databases">
        <title>Genome content predicts the carbon catabolic preferences of heterotrophic bacteria.</title>
        <authorList>
            <person name="Gralka M."/>
        </authorList>
    </citation>
    <scope>NUCLEOTIDE SEQUENCE</scope>
    <source>
        <strain evidence="2">4G09</strain>
    </source>
</reference>
<feature type="transmembrane region" description="Helical" evidence="1">
    <location>
        <begin position="20"/>
        <end position="42"/>
    </location>
</feature>
<feature type="transmembrane region" description="Helical" evidence="1">
    <location>
        <begin position="80"/>
        <end position="99"/>
    </location>
</feature>
<feature type="transmembrane region" description="Helical" evidence="1">
    <location>
        <begin position="365"/>
        <end position="383"/>
    </location>
</feature>
<feature type="transmembrane region" description="Helical" evidence="1">
    <location>
        <begin position="105"/>
        <end position="122"/>
    </location>
</feature>